<evidence type="ECO:0000313" key="6">
    <source>
        <dbReference type="EMBL" id="QDU77111.1"/>
    </source>
</evidence>
<dbReference type="Pfam" id="PF03781">
    <property type="entry name" value="FGE-sulfatase"/>
    <property type="match status" value="2"/>
</dbReference>
<evidence type="ECO:0000259" key="4">
    <source>
        <dbReference type="Pfam" id="PF03781"/>
    </source>
</evidence>
<evidence type="ECO:0000259" key="5">
    <source>
        <dbReference type="Pfam" id="PF12867"/>
    </source>
</evidence>
<dbReference type="EMBL" id="CP036289">
    <property type="protein sequence ID" value="QDU77111.1"/>
    <property type="molecule type" value="Genomic_DNA"/>
</dbReference>
<dbReference type="GO" id="GO:0016491">
    <property type="term" value="F:oxidoreductase activity"/>
    <property type="evidence" value="ECO:0007669"/>
    <property type="project" value="UniProtKB-KW"/>
</dbReference>
<dbReference type="OrthoDB" id="9812426at2"/>
<dbReference type="RefSeq" id="WP_144975766.1">
    <property type="nucleotide sequence ID" value="NZ_CP036289.1"/>
</dbReference>
<dbReference type="Pfam" id="PF12867">
    <property type="entry name" value="DinB_2"/>
    <property type="match status" value="1"/>
</dbReference>
<dbReference type="EC" id="1.8.-.-" evidence="6"/>
<keyword evidence="1 6" id="KW-0560">Oxidoreductase</keyword>
<dbReference type="InterPro" id="IPR016187">
    <property type="entry name" value="CTDL_fold"/>
</dbReference>
<organism evidence="6 7">
    <name type="scientific">Bremerella volcania</name>
    <dbReference type="NCBI Taxonomy" id="2527984"/>
    <lineage>
        <taxon>Bacteria</taxon>
        <taxon>Pseudomonadati</taxon>
        <taxon>Planctomycetota</taxon>
        <taxon>Planctomycetia</taxon>
        <taxon>Pirellulales</taxon>
        <taxon>Pirellulaceae</taxon>
        <taxon>Bremerella</taxon>
    </lineage>
</organism>
<reference evidence="7" key="1">
    <citation type="submission" date="2019-02" db="EMBL/GenBank/DDBJ databases">
        <title>Deep-cultivation of Planctomycetes and their phenomic and genomic characterization uncovers novel biology.</title>
        <authorList>
            <person name="Wiegand S."/>
            <person name="Jogler M."/>
            <person name="Boedeker C."/>
            <person name="Pinto D."/>
            <person name="Vollmers J."/>
            <person name="Rivas-Marin E."/>
            <person name="Kohn T."/>
            <person name="Peeters S.H."/>
            <person name="Heuer A."/>
            <person name="Rast P."/>
            <person name="Oberbeckmann S."/>
            <person name="Bunk B."/>
            <person name="Jeske O."/>
            <person name="Meyerdierks A."/>
            <person name="Storesund J.E."/>
            <person name="Kallscheuer N."/>
            <person name="Luecker S."/>
            <person name="Lage O.M."/>
            <person name="Pohl T."/>
            <person name="Merkel B.J."/>
            <person name="Hornburger P."/>
            <person name="Mueller R.-W."/>
            <person name="Bruemmer F."/>
            <person name="Labrenz M."/>
            <person name="Spormann A.M."/>
            <person name="Op den Camp H."/>
            <person name="Overmann J."/>
            <person name="Amann R."/>
            <person name="Jetten M.S.M."/>
            <person name="Mascher T."/>
            <person name="Medema M.H."/>
            <person name="Devos D.P."/>
            <person name="Kaster A.-K."/>
            <person name="Ovreas L."/>
            <person name="Rohde M."/>
            <person name="Galperin M.Y."/>
            <person name="Jogler C."/>
        </authorList>
    </citation>
    <scope>NUCLEOTIDE SEQUENCE [LARGE SCALE GENOMIC DNA]</scope>
    <source>
        <strain evidence="7">Pan97</strain>
    </source>
</reference>
<protein>
    <submittedName>
        <fullName evidence="6">Iron(II)-dependent oxidoreductase EgtB</fullName>
        <ecNumber evidence="6">1.8.-.-</ecNumber>
    </submittedName>
</protein>
<dbReference type="PANTHER" id="PTHR23150:SF36">
    <property type="entry name" value="HERCYNINE OXYGENASE"/>
    <property type="match status" value="1"/>
</dbReference>
<dbReference type="GO" id="GO:0052699">
    <property type="term" value="P:ergothioneine biosynthetic process"/>
    <property type="evidence" value="ECO:0007669"/>
    <property type="project" value="InterPro"/>
</dbReference>
<dbReference type="AlphaFoldDB" id="A0A518CD14"/>
<dbReference type="PANTHER" id="PTHR23150">
    <property type="entry name" value="SULFATASE MODIFYING FACTOR 1, 2"/>
    <property type="match status" value="1"/>
</dbReference>
<dbReference type="NCBIfam" id="TIGR03440">
    <property type="entry name" value="egtB_TIGR03440"/>
    <property type="match status" value="1"/>
</dbReference>
<dbReference type="KEGG" id="bvo:Pan97_41730"/>
<dbReference type="Gene3D" id="3.90.1580.10">
    <property type="entry name" value="paralog of FGE (formylglycine-generating enzyme)"/>
    <property type="match status" value="1"/>
</dbReference>
<dbReference type="InterPro" id="IPR042095">
    <property type="entry name" value="SUMF_sf"/>
</dbReference>
<name>A0A518CD14_9BACT</name>
<accession>A0A518CD14</accession>
<dbReference type="SUPFAM" id="SSF109854">
    <property type="entry name" value="DinB/YfiT-like putative metalloenzymes"/>
    <property type="match status" value="1"/>
</dbReference>
<dbReference type="SUPFAM" id="SSF56436">
    <property type="entry name" value="C-type lectin-like"/>
    <property type="match status" value="1"/>
</dbReference>
<feature type="domain" description="Sulfatase-modifying factor enzyme-like" evidence="4">
    <location>
        <begin position="343"/>
        <end position="422"/>
    </location>
</feature>
<feature type="domain" description="Sulfatase-modifying factor enzyme-like" evidence="4">
    <location>
        <begin position="187"/>
        <end position="324"/>
    </location>
</feature>
<dbReference type="InterPro" id="IPR017806">
    <property type="entry name" value="EgtB"/>
</dbReference>
<keyword evidence="7" id="KW-1185">Reference proteome</keyword>
<dbReference type="Proteomes" id="UP000318626">
    <property type="component" value="Chromosome"/>
</dbReference>
<evidence type="ECO:0000313" key="7">
    <source>
        <dbReference type="Proteomes" id="UP000318626"/>
    </source>
</evidence>
<dbReference type="InterPro" id="IPR034660">
    <property type="entry name" value="DinB/YfiT-like"/>
</dbReference>
<dbReference type="InterPro" id="IPR024775">
    <property type="entry name" value="DinB-like"/>
</dbReference>
<sequence length="422" mass="48681">MASIPTDLSTRCSLLLPKYEAVRGFSHVLCEPLEIEDFVVQSMPDASPIRWHLAHTTWFFETFILKRFARNYQSIDPMYEYLFNSYYNGIGEQFPRPQRGLLTRPTVAQVMAYRREVDNRMGQLLLEASPEQSVQIAPLVELGLHHEQQHQELMLTDLKHALAQNPMYPAYESDAEQTTEKATLQSWHEVAGGIVEIGHTGNDFAYDNESPRHEALIPSLEIAGRLITNGEYLQFMDDGGYQRPELWLSLGWNTVQSQQWNAPLYWVRQGEAWHEFTLCGLRRLNEASPVTHVSYFEADAFARWQESRLPTEFEWETASRKVSVEGNFVESRTFHPAPTKETDGLRQMLGDVWEWTNSSYAPYPGFQPSEGAIGEYNGKFMCQQYVLRGGSCATSESHIRKTYRNFFPPEARWQFTGIRLAR</sequence>
<keyword evidence="2" id="KW-0408">Iron</keyword>
<dbReference type="InterPro" id="IPR005532">
    <property type="entry name" value="SUMF_dom"/>
</dbReference>
<feature type="domain" description="DinB-like" evidence="5">
    <location>
        <begin position="26"/>
        <end position="154"/>
    </location>
</feature>
<evidence type="ECO:0000256" key="3">
    <source>
        <dbReference type="ARBA" id="ARBA00037882"/>
    </source>
</evidence>
<proteinExistence type="predicted"/>
<gene>
    <name evidence="6" type="primary">egtB</name>
    <name evidence="6" type="ORF">Pan97_41730</name>
</gene>
<comment type="pathway">
    <text evidence="3">Amino-acid biosynthesis; ergothioneine biosynthesis.</text>
</comment>
<dbReference type="InterPro" id="IPR051043">
    <property type="entry name" value="Sulfatase_Mod_Factor_Kinase"/>
</dbReference>
<evidence type="ECO:0000256" key="1">
    <source>
        <dbReference type="ARBA" id="ARBA00023002"/>
    </source>
</evidence>
<evidence type="ECO:0000256" key="2">
    <source>
        <dbReference type="ARBA" id="ARBA00023004"/>
    </source>
</evidence>